<dbReference type="Proteomes" id="UP000029424">
    <property type="component" value="Chromosome 1"/>
</dbReference>
<dbReference type="EMBL" id="CP008726">
    <property type="protein sequence ID" value="AIO67339.1"/>
    <property type="molecule type" value="Genomic_DNA"/>
</dbReference>
<gene>
    <name evidence="1" type="ORF">DM82_838</name>
</gene>
<reference evidence="1 2" key="1">
    <citation type="submission" date="2014-06" db="EMBL/GenBank/DDBJ databases">
        <authorList>
            <person name="Bishop-Lilly K.A."/>
            <person name="Broomall S.M."/>
            <person name="Chain P.S."/>
            <person name="Chertkov O."/>
            <person name="Coyne S.R."/>
            <person name="Daligault H.E."/>
            <person name="Davenport K.W."/>
            <person name="Erkkila T."/>
            <person name="Frey K.G."/>
            <person name="Gibbons H.S."/>
            <person name="Gu W."/>
            <person name="Jaissle J."/>
            <person name="Johnson S.L."/>
            <person name="Koroleva G.I."/>
            <person name="Ladner J.T."/>
            <person name="Lo C.-C."/>
            <person name="Minogue T.D."/>
            <person name="Munk C."/>
            <person name="Palacios G.F."/>
            <person name="Redden C.L."/>
            <person name="Rosenzweig C.N."/>
            <person name="Scholz M.B."/>
            <person name="Teshima H."/>
            <person name="Xu Y."/>
        </authorList>
    </citation>
    <scope>NUCLEOTIDE SEQUENCE [LARGE SCALE GENOMIC DNA]</scope>
    <source>
        <strain evidence="1 2">EO147</strain>
    </source>
</reference>
<evidence type="ECO:0000313" key="1">
    <source>
        <dbReference type="EMBL" id="AIO67339.1"/>
    </source>
</evidence>
<accession>A0AAI8FNQ2</accession>
<protein>
    <submittedName>
        <fullName evidence="1">Uncharacterized protein</fullName>
    </submittedName>
</protein>
<name>A0AAI8FNQ2_9BURK</name>
<organism evidence="1 2">
    <name type="scientific">Burkholderia oklahomensis</name>
    <dbReference type="NCBI Taxonomy" id="342113"/>
    <lineage>
        <taxon>Bacteria</taxon>
        <taxon>Pseudomonadati</taxon>
        <taxon>Pseudomonadota</taxon>
        <taxon>Betaproteobacteria</taxon>
        <taxon>Burkholderiales</taxon>
        <taxon>Burkholderiaceae</taxon>
        <taxon>Burkholderia</taxon>
        <taxon>pseudomallei group</taxon>
    </lineage>
</organism>
<proteinExistence type="predicted"/>
<sequence length="249" mass="28208">MKAAAVTPRRSFVDIINMLAKDYVTVDKAIQQVADFKKNIEERNLLGEIMPMFDVVKQFRDDYSVPKAEILGKWAKDDIRGFFVAPTYTTESYEAPVDNPLASITRLMNGGVPEKTVTKYRQIIDGVKIKIKGLPFCAVFVEFLPKLQNLKKYSAWIACFLSKTTIQISFCFAEYKEVAWDEYKVASVTDWTSFEAKFAEFNGGCGFLDAFSEKLNMWMRDRIAKSLDIADDVIANDDPANMLPVPSKA</sequence>
<dbReference type="AlphaFoldDB" id="A0AAI8FNQ2"/>
<dbReference type="KEGG" id="bok:DM82_838"/>
<evidence type="ECO:0000313" key="2">
    <source>
        <dbReference type="Proteomes" id="UP000029424"/>
    </source>
</evidence>
<dbReference type="RefSeq" id="WP_144444653.1">
    <property type="nucleotide sequence ID" value="NZ_CP008726.1"/>
</dbReference>
<keyword evidence="2" id="KW-1185">Reference proteome</keyword>